<dbReference type="AlphaFoldDB" id="A0A3P7L9F1"/>
<proteinExistence type="inferred from homology"/>
<comment type="subcellular location">
    <subcellularLocation>
        <location evidence="1">Membrane</location>
        <topology evidence="1">Single-pass type II membrane protein</topology>
    </subcellularLocation>
</comment>
<keyword evidence="12" id="KW-1185">Reference proteome</keyword>
<dbReference type="PANTHER" id="PTHR19297:SF185">
    <property type="entry name" value="BETA-1,3-GALACTOSYL-O-GLYCOSYL-GLYCOPROTEIN BETA-1,6-N-ACETYLGLUCOSAMINYLTRANSFERASE 3"/>
    <property type="match status" value="1"/>
</dbReference>
<evidence type="ECO:0000256" key="1">
    <source>
        <dbReference type="ARBA" id="ARBA00004606"/>
    </source>
</evidence>
<evidence type="ECO:0008006" key="13">
    <source>
        <dbReference type="Google" id="ProtNLM"/>
    </source>
</evidence>
<dbReference type="GO" id="GO:0008375">
    <property type="term" value="F:acetylglucosaminyltransferase activity"/>
    <property type="evidence" value="ECO:0007669"/>
    <property type="project" value="TreeGrafter"/>
</dbReference>
<evidence type="ECO:0000256" key="5">
    <source>
        <dbReference type="ARBA" id="ARBA00022692"/>
    </source>
</evidence>
<dbReference type="InterPro" id="IPR003406">
    <property type="entry name" value="Glyco_trans_14"/>
</dbReference>
<dbReference type="OrthoDB" id="2019572at2759"/>
<keyword evidence="6" id="KW-0735">Signal-anchor</keyword>
<reference evidence="11 12" key="1">
    <citation type="submission" date="2018-11" db="EMBL/GenBank/DDBJ databases">
        <authorList>
            <consortium name="Pathogen Informatics"/>
        </authorList>
    </citation>
    <scope>NUCLEOTIDE SEQUENCE [LARGE SCALE GENOMIC DNA]</scope>
</reference>
<protein>
    <recommendedName>
        <fullName evidence="13">Protein xylosyltransferase</fullName>
    </recommendedName>
</protein>
<organism evidence="11 12">
    <name type="scientific">Dibothriocephalus latus</name>
    <name type="common">Fish tapeworm</name>
    <name type="synonym">Diphyllobothrium latum</name>
    <dbReference type="NCBI Taxonomy" id="60516"/>
    <lineage>
        <taxon>Eukaryota</taxon>
        <taxon>Metazoa</taxon>
        <taxon>Spiralia</taxon>
        <taxon>Lophotrochozoa</taxon>
        <taxon>Platyhelminthes</taxon>
        <taxon>Cestoda</taxon>
        <taxon>Eucestoda</taxon>
        <taxon>Diphyllobothriidea</taxon>
        <taxon>Diphyllobothriidae</taxon>
        <taxon>Dibothriocephalus</taxon>
    </lineage>
</organism>
<gene>
    <name evidence="11" type="ORF">DILT_LOCUS9065</name>
</gene>
<evidence type="ECO:0000256" key="3">
    <source>
        <dbReference type="ARBA" id="ARBA00022676"/>
    </source>
</evidence>
<dbReference type="Pfam" id="PF02485">
    <property type="entry name" value="Branch"/>
    <property type="match status" value="1"/>
</dbReference>
<dbReference type="EMBL" id="UYRU01055909">
    <property type="protein sequence ID" value="VDN13234.1"/>
    <property type="molecule type" value="Genomic_DNA"/>
</dbReference>
<dbReference type="Proteomes" id="UP000281553">
    <property type="component" value="Unassembled WGS sequence"/>
</dbReference>
<comment type="pathway">
    <text evidence="2">Protein modification; protein glycosylation.</text>
</comment>
<accession>A0A3P7L9F1</accession>
<evidence type="ECO:0000256" key="6">
    <source>
        <dbReference type="ARBA" id="ARBA00022968"/>
    </source>
</evidence>
<keyword evidence="3" id="KW-0328">Glycosyltransferase</keyword>
<evidence type="ECO:0000256" key="9">
    <source>
        <dbReference type="ARBA" id="ARBA00023180"/>
    </source>
</evidence>
<keyword evidence="8" id="KW-0472">Membrane</keyword>
<evidence type="ECO:0000256" key="10">
    <source>
        <dbReference type="ARBA" id="ARBA00038150"/>
    </source>
</evidence>
<evidence type="ECO:0000256" key="4">
    <source>
        <dbReference type="ARBA" id="ARBA00022679"/>
    </source>
</evidence>
<dbReference type="PANTHER" id="PTHR19297">
    <property type="entry name" value="GLYCOSYLTRANSFERASE 14 FAMILY MEMBER"/>
    <property type="match status" value="1"/>
</dbReference>
<keyword evidence="9" id="KW-0325">Glycoprotein</keyword>
<evidence type="ECO:0000313" key="12">
    <source>
        <dbReference type="Proteomes" id="UP000281553"/>
    </source>
</evidence>
<evidence type="ECO:0000256" key="7">
    <source>
        <dbReference type="ARBA" id="ARBA00022989"/>
    </source>
</evidence>
<comment type="similarity">
    <text evidence="10">Belongs to the glycosyltransferase 14 family.</text>
</comment>
<dbReference type="GO" id="GO:0016020">
    <property type="term" value="C:membrane"/>
    <property type="evidence" value="ECO:0007669"/>
    <property type="project" value="UniProtKB-SubCell"/>
</dbReference>
<keyword evidence="5" id="KW-0812">Transmembrane</keyword>
<evidence type="ECO:0000313" key="11">
    <source>
        <dbReference type="EMBL" id="VDN13234.1"/>
    </source>
</evidence>
<evidence type="ECO:0000256" key="8">
    <source>
        <dbReference type="ARBA" id="ARBA00023136"/>
    </source>
</evidence>
<keyword evidence="4" id="KW-0808">Transferase</keyword>
<evidence type="ECO:0000256" key="2">
    <source>
        <dbReference type="ARBA" id="ARBA00004922"/>
    </source>
</evidence>
<keyword evidence="7" id="KW-1133">Transmembrane helix</keyword>
<sequence length="199" mass="22268">MLDYQTPHPEEADLFFASINSSSHSNCQRFRWAFMPQEVSPVAEQEAAYPLAFTIVAHRNVRQLARLLRMIHRPANFYCIHIDRRSAPVFSQAVEGIATCFGSNVHVVPTESRVAVTWGDATVLKPQLLCAEMALKQSGWRYLLNLAGEEMPLRTNLELIAAMQALNGSNLVEGARLGSYIYRTGGVKLPNQINRSIPK</sequence>
<name>A0A3P7L9F1_DIBLA</name>